<evidence type="ECO:0000313" key="3">
    <source>
        <dbReference type="Proteomes" id="UP001177003"/>
    </source>
</evidence>
<gene>
    <name evidence="2" type="ORF">LSALG_LOCUS25756</name>
</gene>
<organism evidence="2 3">
    <name type="scientific">Lactuca saligna</name>
    <name type="common">Willowleaf lettuce</name>
    <dbReference type="NCBI Taxonomy" id="75948"/>
    <lineage>
        <taxon>Eukaryota</taxon>
        <taxon>Viridiplantae</taxon>
        <taxon>Streptophyta</taxon>
        <taxon>Embryophyta</taxon>
        <taxon>Tracheophyta</taxon>
        <taxon>Spermatophyta</taxon>
        <taxon>Magnoliopsida</taxon>
        <taxon>eudicotyledons</taxon>
        <taxon>Gunneridae</taxon>
        <taxon>Pentapetalae</taxon>
        <taxon>asterids</taxon>
        <taxon>campanulids</taxon>
        <taxon>Asterales</taxon>
        <taxon>Asteraceae</taxon>
        <taxon>Cichorioideae</taxon>
        <taxon>Cichorieae</taxon>
        <taxon>Lactucinae</taxon>
        <taxon>Lactuca</taxon>
    </lineage>
</organism>
<evidence type="ECO:0000313" key="2">
    <source>
        <dbReference type="EMBL" id="CAI9286330.1"/>
    </source>
</evidence>
<dbReference type="Proteomes" id="UP001177003">
    <property type="component" value="Chromosome 5"/>
</dbReference>
<keyword evidence="3" id="KW-1185">Reference proteome</keyword>
<dbReference type="AlphaFoldDB" id="A0AA36E9T5"/>
<feature type="compositionally biased region" description="Basic and acidic residues" evidence="1">
    <location>
        <begin position="151"/>
        <end position="180"/>
    </location>
</feature>
<feature type="compositionally biased region" description="Basic and acidic residues" evidence="1">
    <location>
        <begin position="92"/>
        <end position="103"/>
    </location>
</feature>
<evidence type="ECO:0000256" key="1">
    <source>
        <dbReference type="SAM" id="MobiDB-lite"/>
    </source>
</evidence>
<protein>
    <submittedName>
        <fullName evidence="2">Uncharacterized protein</fullName>
    </submittedName>
</protein>
<feature type="region of interest" description="Disordered" evidence="1">
    <location>
        <begin position="85"/>
        <end position="124"/>
    </location>
</feature>
<name>A0AA36E9T5_LACSI</name>
<feature type="region of interest" description="Disordered" evidence="1">
    <location>
        <begin position="43"/>
        <end position="68"/>
    </location>
</feature>
<sequence>MLEKEPETPGPGTTYWLHGIHVVATQHHKPTIDYSQCQWEGTKQPKAQQRSHQLTHEQGQSGQSSWDTACIPKRSWNMILPSKMVKGKRKDAHTLGKKNECKPQARNPGEGCGSNNITMQDIPCTDNTDAKKRWIPLSTPMHLRKVKIHSTKKEPDNRQNPEITKARGKDREPPYKRRYG</sequence>
<dbReference type="EMBL" id="OX465081">
    <property type="protein sequence ID" value="CAI9286330.1"/>
    <property type="molecule type" value="Genomic_DNA"/>
</dbReference>
<reference evidence="2" key="1">
    <citation type="submission" date="2023-04" db="EMBL/GenBank/DDBJ databases">
        <authorList>
            <person name="Vijverberg K."/>
            <person name="Xiong W."/>
            <person name="Schranz E."/>
        </authorList>
    </citation>
    <scope>NUCLEOTIDE SEQUENCE</scope>
</reference>
<accession>A0AA36E9T5</accession>
<feature type="compositionally biased region" description="Polar residues" evidence="1">
    <location>
        <begin position="43"/>
        <end position="67"/>
    </location>
</feature>
<feature type="region of interest" description="Disordered" evidence="1">
    <location>
        <begin position="140"/>
        <end position="180"/>
    </location>
</feature>
<proteinExistence type="predicted"/>